<evidence type="ECO:0000313" key="2">
    <source>
        <dbReference type="Proteomes" id="UP000278085"/>
    </source>
</evidence>
<reference evidence="1 2" key="1">
    <citation type="submission" date="2018-12" db="EMBL/GenBank/DDBJ databases">
        <authorList>
            <person name="Yang E."/>
        </authorList>
    </citation>
    <scope>NUCLEOTIDE SEQUENCE [LARGE SCALE GENOMIC DNA]</scope>
    <source>
        <strain evidence="1 2">SOD</strain>
    </source>
</reference>
<dbReference type="InterPro" id="IPR006530">
    <property type="entry name" value="YD"/>
</dbReference>
<name>A0A430HBY0_9BURK</name>
<protein>
    <submittedName>
        <fullName evidence="1">RHS repeat protein</fullName>
    </submittedName>
</protein>
<dbReference type="EMBL" id="RXLQ01000072">
    <property type="protein sequence ID" value="RSZ55033.1"/>
    <property type="molecule type" value="Genomic_DNA"/>
</dbReference>
<accession>A0A430HBY0</accession>
<sequence length="188" mass="19690">SNITYAPFGGSSGWTWGNSTAANPNAHVRHYDLNGRISSYTLGAASANGVVRTVNYDAADRITGYNHTGTGTAPSPASLDQTFGYDELDRLTSYSGNGTTQAYAYDATGNRIKATFGGTSYTNTIDPLSNKLSATTGPVPAKTNTYDGAGNLSSDGTLVITYSGRGRPYSIKNGAVTVYQLFNGIGQR</sequence>
<evidence type="ECO:0000313" key="1">
    <source>
        <dbReference type="EMBL" id="RSZ55033.1"/>
    </source>
</evidence>
<dbReference type="Gene3D" id="2.180.10.10">
    <property type="entry name" value="RHS repeat-associated core"/>
    <property type="match status" value="1"/>
</dbReference>
<dbReference type="Proteomes" id="UP000278085">
    <property type="component" value="Unassembled WGS sequence"/>
</dbReference>
<dbReference type="NCBIfam" id="TIGR01643">
    <property type="entry name" value="YD_repeat_2x"/>
    <property type="match status" value="1"/>
</dbReference>
<comment type="caution">
    <text evidence="1">The sequence shown here is derived from an EMBL/GenBank/DDBJ whole genome shotgun (WGS) entry which is preliminary data.</text>
</comment>
<dbReference type="AlphaFoldDB" id="A0A430HBY0"/>
<proteinExistence type="predicted"/>
<gene>
    <name evidence="1" type="ORF">EJB06_31610</name>
</gene>
<dbReference type="Pfam" id="PF05593">
    <property type="entry name" value="RHS_repeat"/>
    <property type="match status" value="1"/>
</dbReference>
<feature type="non-terminal residue" evidence="1">
    <location>
        <position position="1"/>
    </location>
</feature>
<feature type="non-terminal residue" evidence="1">
    <location>
        <position position="188"/>
    </location>
</feature>
<dbReference type="InterPro" id="IPR031325">
    <property type="entry name" value="RHS_repeat"/>
</dbReference>
<organism evidence="1 2">
    <name type="scientific">Massilia atriviolacea</name>
    <dbReference type="NCBI Taxonomy" id="2495579"/>
    <lineage>
        <taxon>Bacteria</taxon>
        <taxon>Pseudomonadati</taxon>
        <taxon>Pseudomonadota</taxon>
        <taxon>Betaproteobacteria</taxon>
        <taxon>Burkholderiales</taxon>
        <taxon>Oxalobacteraceae</taxon>
        <taxon>Telluria group</taxon>
        <taxon>Massilia</taxon>
    </lineage>
</organism>
<keyword evidence="2" id="KW-1185">Reference proteome</keyword>